<dbReference type="AlphaFoldDB" id="A0A381TK73"/>
<evidence type="ECO:0000313" key="3">
    <source>
        <dbReference type="EMBL" id="SVA14363.1"/>
    </source>
</evidence>
<evidence type="ECO:0000256" key="1">
    <source>
        <dbReference type="ARBA" id="ARBA00022898"/>
    </source>
</evidence>
<organism evidence="3">
    <name type="scientific">marine metagenome</name>
    <dbReference type="NCBI Taxonomy" id="408172"/>
    <lineage>
        <taxon>unclassified sequences</taxon>
        <taxon>metagenomes</taxon>
        <taxon>ecological metagenomes</taxon>
    </lineage>
</organism>
<dbReference type="EMBL" id="UINC01004442">
    <property type="protein sequence ID" value="SVA14363.1"/>
    <property type="molecule type" value="Genomic_DNA"/>
</dbReference>
<reference evidence="3" key="1">
    <citation type="submission" date="2018-05" db="EMBL/GenBank/DDBJ databases">
        <authorList>
            <person name="Lanie J.A."/>
            <person name="Ng W.-L."/>
            <person name="Kazmierczak K.M."/>
            <person name="Andrzejewski T.M."/>
            <person name="Davidsen T.M."/>
            <person name="Wayne K.J."/>
            <person name="Tettelin H."/>
            <person name="Glass J.I."/>
            <person name="Rusch D."/>
            <person name="Podicherti R."/>
            <person name="Tsui H.-C.T."/>
            <person name="Winkler M.E."/>
        </authorList>
    </citation>
    <scope>NUCLEOTIDE SEQUENCE</scope>
</reference>
<dbReference type="InterPro" id="IPR015424">
    <property type="entry name" value="PyrdxlP-dep_Trfase"/>
</dbReference>
<dbReference type="SUPFAM" id="SSF53383">
    <property type="entry name" value="PLP-dependent transferases"/>
    <property type="match status" value="1"/>
</dbReference>
<feature type="domain" description="Aminotransferase class V" evidence="2">
    <location>
        <begin position="28"/>
        <end position="367"/>
    </location>
</feature>
<proteinExistence type="predicted"/>
<dbReference type="Gene3D" id="3.90.1150.10">
    <property type="entry name" value="Aspartate Aminotransferase, domain 1"/>
    <property type="match status" value="1"/>
</dbReference>
<dbReference type="InterPro" id="IPR015422">
    <property type="entry name" value="PyrdxlP-dep_Trfase_small"/>
</dbReference>
<dbReference type="Pfam" id="PF00266">
    <property type="entry name" value="Aminotran_5"/>
    <property type="match status" value="1"/>
</dbReference>
<evidence type="ECO:0000259" key="2">
    <source>
        <dbReference type="Pfam" id="PF00266"/>
    </source>
</evidence>
<dbReference type="Gene3D" id="3.40.640.10">
    <property type="entry name" value="Type I PLP-dependent aspartate aminotransferase-like (Major domain)"/>
    <property type="match status" value="1"/>
</dbReference>
<dbReference type="InterPro" id="IPR000192">
    <property type="entry name" value="Aminotrans_V_dom"/>
</dbReference>
<accession>A0A381TK73</accession>
<sequence length="375" mass="43149">MKDWFLLDPDITFLNHGSYGACSKPVFKEYQNWQQKLENQPVQFMTNQVYSAMEKSRESMSQFVGCDDEELVFFQNPTTAVTNVIYNLDLKPGHEVLMSNHEYGALVRAWKMWGKKTGVKIIQQDISMPVTTEENFIEDFWTGVTDQTKVIFLSHITSSTALIFPIEKIIKLAKEQNILTIIDGAHVPAHIPLNIHELGCDFYTGACHKWLCAPKGSSFLFVKKEHQDWVKPVVVSWGKDGDDPTPSEFIQNFQWQGTRDMSAFLTIPTAINFYIKEIRPYQAACKKIIQDTYSEFPSVLNTEPISTGIEWLAQLVAHPLPKNIPSNLKKRLWEEYQIEIPVFEWNGQEFVRVSIQVYNTQKDVDLLMSALRSLI</sequence>
<dbReference type="PANTHER" id="PTHR43092">
    <property type="entry name" value="L-CYSTEINE DESULFHYDRASE"/>
    <property type="match status" value="1"/>
</dbReference>
<gene>
    <name evidence="3" type="ORF">METZ01_LOCUS67217</name>
</gene>
<protein>
    <recommendedName>
        <fullName evidence="2">Aminotransferase class V domain-containing protein</fullName>
    </recommendedName>
</protein>
<name>A0A381TK73_9ZZZZ</name>
<dbReference type="PANTHER" id="PTHR43092:SF2">
    <property type="entry name" value="HERCYNYLCYSTEINE SULFOXIDE LYASE"/>
    <property type="match status" value="1"/>
</dbReference>
<dbReference type="InterPro" id="IPR015421">
    <property type="entry name" value="PyrdxlP-dep_Trfase_major"/>
</dbReference>
<keyword evidence="1" id="KW-0663">Pyridoxal phosphate</keyword>